<evidence type="ECO:0000313" key="12">
    <source>
        <dbReference type="Proteomes" id="UP001237156"/>
    </source>
</evidence>
<evidence type="ECO:0000256" key="3">
    <source>
        <dbReference type="ARBA" id="ARBA00022449"/>
    </source>
</evidence>
<feature type="transmembrane region" description="Helical" evidence="10">
    <location>
        <begin position="434"/>
        <end position="456"/>
    </location>
</feature>
<evidence type="ECO:0000256" key="6">
    <source>
        <dbReference type="ARBA" id="ARBA00022989"/>
    </source>
</evidence>
<dbReference type="Pfam" id="PF01554">
    <property type="entry name" value="MatE"/>
    <property type="match status" value="2"/>
</dbReference>
<keyword evidence="6 10" id="KW-1133">Transmembrane helix</keyword>
<keyword evidence="12" id="KW-1185">Reference proteome</keyword>
<protein>
    <recommendedName>
        <fullName evidence="9">Multidrug-efflux transporter</fullName>
    </recommendedName>
</protein>
<feature type="transmembrane region" description="Helical" evidence="10">
    <location>
        <begin position="205"/>
        <end position="227"/>
    </location>
</feature>
<name>A0AAW6RFW6_9BURK</name>
<organism evidence="11 12">
    <name type="scientific">Ottowia cancrivicina</name>
    <dbReference type="NCBI Taxonomy" id="3040346"/>
    <lineage>
        <taxon>Bacteria</taxon>
        <taxon>Pseudomonadati</taxon>
        <taxon>Pseudomonadota</taxon>
        <taxon>Betaproteobacteria</taxon>
        <taxon>Burkholderiales</taxon>
        <taxon>Comamonadaceae</taxon>
        <taxon>Ottowia</taxon>
    </lineage>
</organism>
<evidence type="ECO:0000256" key="5">
    <source>
        <dbReference type="ARBA" id="ARBA00022692"/>
    </source>
</evidence>
<sequence>MARAPECPARPANAARSRGGELAAIARHAAVVLAGQLAAVAFGLADTLIAGRYSQDALAALSVSVAVYVTVQVGLMGLLQALLPVWAELRGAGRLRQLGQSVRQSLYLLAAASALGMAVLLMPGPLLDAAQVPEALQAEARRYLAVQAWALPPALFFRLYSTLNQSLGQPRLVTALQIGAVLPKAALSAWFTFGGLGVPAQGAAGCAWATLAVYAGLMLAALALLRGRPLYAPYAIWQKPERPDWRQLAAFLRLGVPAALAVVVEVTSFTFMALLVARLGALAAASHQIAASVATVVFMAPLALGIAASARISHWLGAGQPARARHAAAVGMAATAVLAACTASLIALAAGPIARLYVGDAAIAAAAAALLPAVAAYHLGDALQAASLFALRSYRITTLPFVIYAVLLWGLGLPVGHALAFTGLGPWPAWRSPLAFWCAIALAQGLAGLTLAAALWRAALKKR</sequence>
<evidence type="ECO:0000256" key="2">
    <source>
        <dbReference type="ARBA" id="ARBA00022448"/>
    </source>
</evidence>
<keyword evidence="2" id="KW-0813">Transport</keyword>
<keyword evidence="7" id="KW-0406">Ion transport</keyword>
<reference evidence="11 12" key="1">
    <citation type="submission" date="2023-04" db="EMBL/GenBank/DDBJ databases">
        <title>Ottowia paracancer sp. nov., isolated from human stomach.</title>
        <authorList>
            <person name="Song Y."/>
        </authorList>
    </citation>
    <scope>NUCLEOTIDE SEQUENCE [LARGE SCALE GENOMIC DNA]</scope>
    <source>
        <strain evidence="11 12">10c7w1</strain>
    </source>
</reference>
<comment type="caution">
    <text evidence="11">The sequence shown here is derived from an EMBL/GenBank/DDBJ whole genome shotgun (WGS) entry which is preliminary data.</text>
</comment>
<comment type="subcellular location">
    <subcellularLocation>
        <location evidence="1">Cell inner membrane</location>
        <topology evidence="1">Multi-pass membrane protein</topology>
    </subcellularLocation>
</comment>
<gene>
    <name evidence="11" type="ORF">QB898_06025</name>
</gene>
<evidence type="ECO:0000256" key="8">
    <source>
        <dbReference type="ARBA" id="ARBA00023136"/>
    </source>
</evidence>
<evidence type="ECO:0000256" key="1">
    <source>
        <dbReference type="ARBA" id="ARBA00004429"/>
    </source>
</evidence>
<keyword evidence="5 10" id="KW-0812">Transmembrane</keyword>
<dbReference type="InterPro" id="IPR050222">
    <property type="entry name" value="MATE_MdtK"/>
</dbReference>
<dbReference type="GO" id="GO:0015297">
    <property type="term" value="F:antiporter activity"/>
    <property type="evidence" value="ECO:0007669"/>
    <property type="project" value="UniProtKB-KW"/>
</dbReference>
<dbReference type="GO" id="GO:0042910">
    <property type="term" value="F:xenobiotic transmembrane transporter activity"/>
    <property type="evidence" value="ECO:0007669"/>
    <property type="project" value="InterPro"/>
</dbReference>
<dbReference type="EMBL" id="JARVII010000009">
    <property type="protein sequence ID" value="MDG9699283.1"/>
    <property type="molecule type" value="Genomic_DNA"/>
</dbReference>
<dbReference type="PANTHER" id="PTHR43298">
    <property type="entry name" value="MULTIDRUG RESISTANCE PROTEIN NORM-RELATED"/>
    <property type="match status" value="1"/>
</dbReference>
<keyword evidence="4" id="KW-1003">Cell membrane</keyword>
<feature type="transmembrane region" description="Helical" evidence="10">
    <location>
        <begin position="329"/>
        <end position="350"/>
    </location>
</feature>
<dbReference type="PIRSF" id="PIRSF006603">
    <property type="entry name" value="DinF"/>
    <property type="match status" value="1"/>
</dbReference>
<dbReference type="InterPro" id="IPR048279">
    <property type="entry name" value="MdtK-like"/>
</dbReference>
<dbReference type="AlphaFoldDB" id="A0AAW6RFW6"/>
<feature type="transmembrane region" description="Helical" evidence="10">
    <location>
        <begin position="143"/>
        <end position="160"/>
    </location>
</feature>
<dbReference type="Proteomes" id="UP001237156">
    <property type="component" value="Unassembled WGS sequence"/>
</dbReference>
<feature type="transmembrane region" description="Helical" evidence="10">
    <location>
        <begin position="172"/>
        <end position="193"/>
    </location>
</feature>
<feature type="transmembrane region" description="Helical" evidence="10">
    <location>
        <begin position="356"/>
        <end position="380"/>
    </location>
</feature>
<keyword evidence="8 10" id="KW-0472">Membrane</keyword>
<feature type="transmembrane region" description="Helical" evidence="10">
    <location>
        <begin position="106"/>
        <end position="123"/>
    </location>
</feature>
<dbReference type="GO" id="GO:0006811">
    <property type="term" value="P:monoatomic ion transport"/>
    <property type="evidence" value="ECO:0007669"/>
    <property type="project" value="UniProtKB-KW"/>
</dbReference>
<dbReference type="RefSeq" id="WP_279524218.1">
    <property type="nucleotide sequence ID" value="NZ_JARVII010000009.1"/>
</dbReference>
<evidence type="ECO:0000256" key="7">
    <source>
        <dbReference type="ARBA" id="ARBA00023065"/>
    </source>
</evidence>
<evidence type="ECO:0000256" key="10">
    <source>
        <dbReference type="SAM" id="Phobius"/>
    </source>
</evidence>
<evidence type="ECO:0000313" key="11">
    <source>
        <dbReference type="EMBL" id="MDG9699283.1"/>
    </source>
</evidence>
<dbReference type="PANTHER" id="PTHR43298:SF2">
    <property type="entry name" value="FMN_FAD EXPORTER YEEO-RELATED"/>
    <property type="match status" value="1"/>
</dbReference>
<dbReference type="InterPro" id="IPR002528">
    <property type="entry name" value="MATE_fam"/>
</dbReference>
<accession>A0AAW6RFW6</accession>
<feature type="transmembrane region" description="Helical" evidence="10">
    <location>
        <begin position="65"/>
        <end position="86"/>
    </location>
</feature>
<dbReference type="GO" id="GO:0005886">
    <property type="term" value="C:plasma membrane"/>
    <property type="evidence" value="ECO:0007669"/>
    <property type="project" value="UniProtKB-SubCell"/>
</dbReference>
<proteinExistence type="predicted"/>
<keyword evidence="3" id="KW-0050">Antiport</keyword>
<feature type="transmembrane region" description="Helical" evidence="10">
    <location>
        <begin position="289"/>
        <end position="308"/>
    </location>
</feature>
<feature type="transmembrane region" description="Helical" evidence="10">
    <location>
        <begin position="25"/>
        <end position="45"/>
    </location>
</feature>
<feature type="transmembrane region" description="Helical" evidence="10">
    <location>
        <begin position="401"/>
        <end position="422"/>
    </location>
</feature>
<feature type="transmembrane region" description="Helical" evidence="10">
    <location>
        <begin position="248"/>
        <end position="277"/>
    </location>
</feature>
<evidence type="ECO:0000256" key="9">
    <source>
        <dbReference type="ARBA" id="ARBA00031636"/>
    </source>
</evidence>
<dbReference type="NCBIfam" id="TIGR00797">
    <property type="entry name" value="matE"/>
    <property type="match status" value="1"/>
</dbReference>
<evidence type="ECO:0000256" key="4">
    <source>
        <dbReference type="ARBA" id="ARBA00022475"/>
    </source>
</evidence>